<proteinExistence type="predicted"/>
<evidence type="ECO:0000313" key="3">
    <source>
        <dbReference type="Proteomes" id="UP000603453"/>
    </source>
</evidence>
<evidence type="ECO:0000313" key="2">
    <source>
        <dbReference type="EMBL" id="KAG2195498.1"/>
    </source>
</evidence>
<keyword evidence="3" id="KW-1185">Reference proteome</keyword>
<sequence length="314" mass="35563">MPFSEAIDNRSTLSAPNQPSGNNEDVPDFTTFKLEGFKMNSSTDINPSPHRLREARRSLVLFLEPNPGTPIQTSFQTFQEKTIIQFGPNQAHNTPLHISILGRVLIERGSDFSTKWETVEEFVEVLDEEIARHKLKAPNFTSFEILDKPTRSLVINVRVSSDYHNLGKAIEQRMASKCTALEVSPMNKIHLAYNVLKSISRPALKNLKEKAESTIDIYDWVKTGGSWRLSLYEVMLESQVVGVQQQLTEIRSWPIQPKSQDSFASNLPVSLRIKLAFLSSWFKSSSFLPKKPAPPPVQPTNAMVIRRRAPQQTF</sequence>
<protein>
    <submittedName>
        <fullName evidence="2">Uncharacterized protein</fullName>
    </submittedName>
</protein>
<organism evidence="2 3">
    <name type="scientific">Mucor saturninus</name>
    <dbReference type="NCBI Taxonomy" id="64648"/>
    <lineage>
        <taxon>Eukaryota</taxon>
        <taxon>Fungi</taxon>
        <taxon>Fungi incertae sedis</taxon>
        <taxon>Mucoromycota</taxon>
        <taxon>Mucoromycotina</taxon>
        <taxon>Mucoromycetes</taxon>
        <taxon>Mucorales</taxon>
        <taxon>Mucorineae</taxon>
        <taxon>Mucoraceae</taxon>
        <taxon>Mucor</taxon>
    </lineage>
</organism>
<dbReference type="AlphaFoldDB" id="A0A8H7QMS6"/>
<dbReference type="OrthoDB" id="2284077at2759"/>
<dbReference type="EMBL" id="JAEPRD010000169">
    <property type="protein sequence ID" value="KAG2195498.1"/>
    <property type="molecule type" value="Genomic_DNA"/>
</dbReference>
<reference evidence="2" key="1">
    <citation type="submission" date="2020-12" db="EMBL/GenBank/DDBJ databases">
        <title>Metabolic potential, ecology and presence of endohyphal bacteria is reflected in genomic diversity of Mucoromycotina.</title>
        <authorList>
            <person name="Muszewska A."/>
            <person name="Okrasinska A."/>
            <person name="Steczkiewicz K."/>
            <person name="Drgas O."/>
            <person name="Orlowska M."/>
            <person name="Perlinska-Lenart U."/>
            <person name="Aleksandrzak-Piekarczyk T."/>
            <person name="Szatraj K."/>
            <person name="Zielenkiewicz U."/>
            <person name="Pilsyk S."/>
            <person name="Malc E."/>
            <person name="Mieczkowski P."/>
            <person name="Kruszewska J.S."/>
            <person name="Biernat P."/>
            <person name="Pawlowska J."/>
        </authorList>
    </citation>
    <scope>NUCLEOTIDE SEQUENCE</scope>
    <source>
        <strain evidence="2">WA0000017839</strain>
    </source>
</reference>
<evidence type="ECO:0000256" key="1">
    <source>
        <dbReference type="SAM" id="MobiDB-lite"/>
    </source>
</evidence>
<accession>A0A8H7QMS6</accession>
<comment type="caution">
    <text evidence="2">The sequence shown here is derived from an EMBL/GenBank/DDBJ whole genome shotgun (WGS) entry which is preliminary data.</text>
</comment>
<gene>
    <name evidence="2" type="ORF">INT47_012042</name>
</gene>
<dbReference type="Proteomes" id="UP000603453">
    <property type="component" value="Unassembled WGS sequence"/>
</dbReference>
<feature type="region of interest" description="Disordered" evidence="1">
    <location>
        <begin position="1"/>
        <end position="28"/>
    </location>
</feature>
<name>A0A8H7QMS6_9FUNG</name>
<feature type="compositionally biased region" description="Polar residues" evidence="1">
    <location>
        <begin position="9"/>
        <end position="23"/>
    </location>
</feature>